<name>A0A0N4YMA1_NIPBR</name>
<dbReference type="Gene3D" id="3.20.20.80">
    <property type="entry name" value="Glycosidases"/>
    <property type="match status" value="1"/>
</dbReference>
<evidence type="ECO:0000313" key="3">
    <source>
        <dbReference type="WBParaSite" id="NBR_0001828701-mRNA-1"/>
    </source>
</evidence>
<dbReference type="SUPFAM" id="SSF51445">
    <property type="entry name" value="(Trans)glycosidases"/>
    <property type="match status" value="1"/>
</dbReference>
<dbReference type="InterPro" id="IPR017853">
    <property type="entry name" value="GH"/>
</dbReference>
<dbReference type="EMBL" id="UYSL01023304">
    <property type="protein sequence ID" value="VDL82009.1"/>
    <property type="molecule type" value="Genomic_DNA"/>
</dbReference>
<accession>A0A0N4YMA1</accession>
<dbReference type="Proteomes" id="UP000271162">
    <property type="component" value="Unassembled WGS sequence"/>
</dbReference>
<reference evidence="1 2" key="2">
    <citation type="submission" date="2018-11" db="EMBL/GenBank/DDBJ databases">
        <authorList>
            <consortium name="Pathogen Informatics"/>
        </authorList>
    </citation>
    <scope>NUCLEOTIDE SEQUENCE [LARGE SCALE GENOMIC DNA]</scope>
</reference>
<evidence type="ECO:0000313" key="2">
    <source>
        <dbReference type="Proteomes" id="UP000271162"/>
    </source>
</evidence>
<dbReference type="InterPro" id="IPR051595">
    <property type="entry name" value="GH25_Enzymes"/>
</dbReference>
<dbReference type="OMA" id="ISCANYH"/>
<reference evidence="3" key="1">
    <citation type="submission" date="2017-02" db="UniProtKB">
        <authorList>
            <consortium name="WormBaseParasite"/>
        </authorList>
    </citation>
    <scope>IDENTIFICATION</scope>
</reference>
<protein>
    <submittedName>
        <fullName evidence="1 3">Uncharacterized protein</fullName>
    </submittedName>
</protein>
<dbReference type="GO" id="GO:0007165">
    <property type="term" value="P:signal transduction"/>
    <property type="evidence" value="ECO:0007669"/>
    <property type="project" value="TreeGrafter"/>
</dbReference>
<dbReference type="PANTHER" id="PTHR23208:SF36">
    <property type="entry name" value="LYSOZYME-RELATED"/>
    <property type="match status" value="1"/>
</dbReference>
<proteinExistence type="predicted"/>
<keyword evidence="2" id="KW-1185">Reference proteome</keyword>
<organism evidence="3">
    <name type="scientific">Nippostrongylus brasiliensis</name>
    <name type="common">Rat hookworm</name>
    <dbReference type="NCBI Taxonomy" id="27835"/>
    <lineage>
        <taxon>Eukaryota</taxon>
        <taxon>Metazoa</taxon>
        <taxon>Ecdysozoa</taxon>
        <taxon>Nematoda</taxon>
        <taxon>Chromadorea</taxon>
        <taxon>Rhabditida</taxon>
        <taxon>Rhabditina</taxon>
        <taxon>Rhabditomorpha</taxon>
        <taxon>Strongyloidea</taxon>
        <taxon>Heligmosomidae</taxon>
        <taxon>Nippostrongylus</taxon>
    </lineage>
</organism>
<dbReference type="WBParaSite" id="NBR_0001828701-mRNA-1">
    <property type="protein sequence ID" value="NBR_0001828701-mRNA-1"/>
    <property type="gene ID" value="NBR_0001828701"/>
</dbReference>
<evidence type="ECO:0000313" key="1">
    <source>
        <dbReference type="EMBL" id="VDL82009.1"/>
    </source>
</evidence>
<dbReference type="AlphaFoldDB" id="A0A0N4YMA1"/>
<gene>
    <name evidence="1" type="ORF">NBR_LOCUS18288</name>
</gene>
<dbReference type="PANTHER" id="PTHR23208">
    <property type="entry name" value="LYSOZYME PROTEIN"/>
    <property type="match status" value="1"/>
</dbReference>
<dbReference type="GO" id="GO:0045087">
    <property type="term" value="P:innate immune response"/>
    <property type="evidence" value="ECO:0007669"/>
    <property type="project" value="TreeGrafter"/>
</dbReference>
<sequence>MSPNPSSTKTATQQFNEFYNGLKANFNVLAIWLQVTNPVLWSPTIQSNVDFINTIVSAAKSKGLTVGIYTNQYDWTQITNNWTSLGVNLLWYWNVLGSGAFSETPSNFSDFHAFGPFKTPSAKQFGQGEVICNVPLNRDIIAFSSSSRSSLRTENGVDSTRPTIGGFF</sequence>